<dbReference type="InterPro" id="IPR046796">
    <property type="entry name" value="Transposase_32_dom"/>
</dbReference>
<name>A0A9J5WMW9_SOLCO</name>
<keyword evidence="4" id="KW-1185">Reference proteome</keyword>
<dbReference type="Proteomes" id="UP000824120">
    <property type="component" value="Chromosome 11"/>
</dbReference>
<proteinExistence type="predicted"/>
<evidence type="ECO:0000256" key="1">
    <source>
        <dbReference type="SAM" id="MobiDB-lite"/>
    </source>
</evidence>
<accession>A0A9J5WMW9</accession>
<evidence type="ECO:0000313" key="4">
    <source>
        <dbReference type="Proteomes" id="UP000824120"/>
    </source>
</evidence>
<organism evidence="3 4">
    <name type="scientific">Solanum commersonii</name>
    <name type="common">Commerson's wild potato</name>
    <name type="synonym">Commerson's nightshade</name>
    <dbReference type="NCBI Taxonomy" id="4109"/>
    <lineage>
        <taxon>Eukaryota</taxon>
        <taxon>Viridiplantae</taxon>
        <taxon>Streptophyta</taxon>
        <taxon>Embryophyta</taxon>
        <taxon>Tracheophyta</taxon>
        <taxon>Spermatophyta</taxon>
        <taxon>Magnoliopsida</taxon>
        <taxon>eudicotyledons</taxon>
        <taxon>Gunneridae</taxon>
        <taxon>Pentapetalae</taxon>
        <taxon>asterids</taxon>
        <taxon>lamiids</taxon>
        <taxon>Solanales</taxon>
        <taxon>Solanaceae</taxon>
        <taxon>Solanoideae</taxon>
        <taxon>Solaneae</taxon>
        <taxon>Solanum</taxon>
    </lineage>
</organism>
<dbReference type="OrthoDB" id="1306244at2759"/>
<protein>
    <recommendedName>
        <fullName evidence="2">Putative plant transposon protein domain-containing protein</fullName>
    </recommendedName>
</protein>
<dbReference type="AlphaFoldDB" id="A0A9J5WMW9"/>
<gene>
    <name evidence="3" type="ORF">H5410_056658</name>
</gene>
<dbReference type="PANTHER" id="PTHR33180">
    <property type="entry name" value="PHOTOSYSTEM II CP43 REACTION CENTER PROTEIN"/>
    <property type="match status" value="1"/>
</dbReference>
<sequence>MVRGKKIGCNSEYINGVLGRDLHFTHPYDGFPVTQFLDDLKGWLVPLIFDTTLRWIEPGAPIEKRDLSIAALFWFVFISNTIMPSQNKSVLCHSKVACLGSIISRRRIDLELLFSQEMAIRAKQRQTSQPCRVLINEVCRRTELPHDAIRDIKVTPTFSTDIWRIEIEYTHEEADGRRAAPADTSPEVDVDSLPTEASSLTPASGPSVEESDAETNDELIVVHDDAVFDDITDLENDMYETARQTSLRDTAIGGSSGAGPS</sequence>
<dbReference type="Pfam" id="PF20167">
    <property type="entry name" value="Transposase_32"/>
    <property type="match status" value="1"/>
</dbReference>
<dbReference type="PANTHER" id="PTHR33180:SF31">
    <property type="entry name" value="POLYPROTEIN PROTEIN"/>
    <property type="match status" value="1"/>
</dbReference>
<evidence type="ECO:0000313" key="3">
    <source>
        <dbReference type="EMBL" id="KAG5576524.1"/>
    </source>
</evidence>
<feature type="compositionally biased region" description="Polar residues" evidence="1">
    <location>
        <begin position="195"/>
        <end position="204"/>
    </location>
</feature>
<reference evidence="3 4" key="1">
    <citation type="submission" date="2020-09" db="EMBL/GenBank/DDBJ databases">
        <title>De no assembly of potato wild relative species, Solanum commersonii.</title>
        <authorList>
            <person name="Cho K."/>
        </authorList>
    </citation>
    <scope>NUCLEOTIDE SEQUENCE [LARGE SCALE GENOMIC DNA]</scope>
    <source>
        <strain evidence="3">LZ3.2</strain>
        <tissue evidence="3">Leaf</tissue>
    </source>
</reference>
<feature type="domain" description="Putative plant transposon protein" evidence="2">
    <location>
        <begin position="1"/>
        <end position="143"/>
    </location>
</feature>
<dbReference type="EMBL" id="JACXVP010000011">
    <property type="protein sequence ID" value="KAG5576524.1"/>
    <property type="molecule type" value="Genomic_DNA"/>
</dbReference>
<feature type="region of interest" description="Disordered" evidence="1">
    <location>
        <begin position="173"/>
        <end position="221"/>
    </location>
</feature>
<comment type="caution">
    <text evidence="3">The sequence shown here is derived from an EMBL/GenBank/DDBJ whole genome shotgun (WGS) entry which is preliminary data.</text>
</comment>
<evidence type="ECO:0000259" key="2">
    <source>
        <dbReference type="Pfam" id="PF20167"/>
    </source>
</evidence>